<dbReference type="OrthoDB" id="4965949at2759"/>
<dbReference type="RefSeq" id="XP_040704125.1">
    <property type="nucleotide sequence ID" value="XM_040850355.1"/>
</dbReference>
<dbReference type="AlphaFoldDB" id="A0A1L9TLL3"/>
<dbReference type="VEuPathDB" id="FungiDB:ASPSYDRAFT_66287"/>
<dbReference type="EMBL" id="KV878584">
    <property type="protein sequence ID" value="OJJ60319.1"/>
    <property type="molecule type" value="Genomic_DNA"/>
</dbReference>
<evidence type="ECO:0000313" key="1">
    <source>
        <dbReference type="EMBL" id="OJJ60319.1"/>
    </source>
</evidence>
<gene>
    <name evidence="1" type="ORF">ASPSYDRAFT_66287</name>
</gene>
<evidence type="ECO:0000313" key="2">
    <source>
        <dbReference type="Proteomes" id="UP000184356"/>
    </source>
</evidence>
<reference evidence="2" key="1">
    <citation type="journal article" date="2017" name="Genome Biol.">
        <title>Comparative genomics reveals high biological diversity and specific adaptations in the industrially and medically important fungal genus Aspergillus.</title>
        <authorList>
            <person name="de Vries R.P."/>
            <person name="Riley R."/>
            <person name="Wiebenga A."/>
            <person name="Aguilar-Osorio G."/>
            <person name="Amillis S."/>
            <person name="Uchima C.A."/>
            <person name="Anderluh G."/>
            <person name="Asadollahi M."/>
            <person name="Askin M."/>
            <person name="Barry K."/>
            <person name="Battaglia E."/>
            <person name="Bayram O."/>
            <person name="Benocci T."/>
            <person name="Braus-Stromeyer S.A."/>
            <person name="Caldana C."/>
            <person name="Canovas D."/>
            <person name="Cerqueira G.C."/>
            <person name="Chen F."/>
            <person name="Chen W."/>
            <person name="Choi C."/>
            <person name="Clum A."/>
            <person name="Dos Santos R.A."/>
            <person name="Damasio A.R."/>
            <person name="Diallinas G."/>
            <person name="Emri T."/>
            <person name="Fekete E."/>
            <person name="Flipphi M."/>
            <person name="Freyberg S."/>
            <person name="Gallo A."/>
            <person name="Gournas C."/>
            <person name="Habgood R."/>
            <person name="Hainaut M."/>
            <person name="Harispe M.L."/>
            <person name="Henrissat B."/>
            <person name="Hilden K.S."/>
            <person name="Hope R."/>
            <person name="Hossain A."/>
            <person name="Karabika E."/>
            <person name="Karaffa L."/>
            <person name="Karanyi Z."/>
            <person name="Krasevec N."/>
            <person name="Kuo A."/>
            <person name="Kusch H."/>
            <person name="LaButti K."/>
            <person name="Lagendijk E.L."/>
            <person name="Lapidus A."/>
            <person name="Levasseur A."/>
            <person name="Lindquist E."/>
            <person name="Lipzen A."/>
            <person name="Logrieco A.F."/>
            <person name="MacCabe A."/>
            <person name="Maekelae M.R."/>
            <person name="Malavazi I."/>
            <person name="Melin P."/>
            <person name="Meyer V."/>
            <person name="Mielnichuk N."/>
            <person name="Miskei M."/>
            <person name="Molnar A.P."/>
            <person name="Mule G."/>
            <person name="Ngan C.Y."/>
            <person name="Orejas M."/>
            <person name="Orosz E."/>
            <person name="Ouedraogo J.P."/>
            <person name="Overkamp K.M."/>
            <person name="Park H.-S."/>
            <person name="Perrone G."/>
            <person name="Piumi F."/>
            <person name="Punt P.J."/>
            <person name="Ram A.F."/>
            <person name="Ramon A."/>
            <person name="Rauscher S."/>
            <person name="Record E."/>
            <person name="Riano-Pachon D.M."/>
            <person name="Robert V."/>
            <person name="Roehrig J."/>
            <person name="Ruller R."/>
            <person name="Salamov A."/>
            <person name="Salih N.S."/>
            <person name="Samson R.A."/>
            <person name="Sandor E."/>
            <person name="Sanguinetti M."/>
            <person name="Schuetze T."/>
            <person name="Sepcic K."/>
            <person name="Shelest E."/>
            <person name="Sherlock G."/>
            <person name="Sophianopoulou V."/>
            <person name="Squina F.M."/>
            <person name="Sun H."/>
            <person name="Susca A."/>
            <person name="Todd R.B."/>
            <person name="Tsang A."/>
            <person name="Unkles S.E."/>
            <person name="van de Wiele N."/>
            <person name="van Rossen-Uffink D."/>
            <person name="Oliveira J.V."/>
            <person name="Vesth T.C."/>
            <person name="Visser J."/>
            <person name="Yu J.-H."/>
            <person name="Zhou M."/>
            <person name="Andersen M.R."/>
            <person name="Archer D.B."/>
            <person name="Baker S.E."/>
            <person name="Benoit I."/>
            <person name="Brakhage A.A."/>
            <person name="Braus G.H."/>
            <person name="Fischer R."/>
            <person name="Frisvad J.C."/>
            <person name="Goldman G.H."/>
            <person name="Houbraken J."/>
            <person name="Oakley B."/>
            <person name="Pocsi I."/>
            <person name="Scazzocchio C."/>
            <person name="Seiboth B."/>
            <person name="vanKuyk P.A."/>
            <person name="Wortman J."/>
            <person name="Dyer P.S."/>
            <person name="Grigoriev I.V."/>
        </authorList>
    </citation>
    <scope>NUCLEOTIDE SEQUENCE [LARGE SCALE GENOMIC DNA]</scope>
    <source>
        <strain evidence="2">CBS 593.65</strain>
    </source>
</reference>
<keyword evidence="2" id="KW-1185">Reference proteome</keyword>
<dbReference type="Proteomes" id="UP000184356">
    <property type="component" value="Unassembled WGS sequence"/>
</dbReference>
<protein>
    <submittedName>
        <fullName evidence="1">Uncharacterized protein</fullName>
    </submittedName>
</protein>
<sequence length="130" mass="13805">MTQNLVDGLSSADVGTNLCNTGNGCGETITAYSQGGGAGFMICGSSYRGHPFRTLFLSSSNRARIAGTIIAELRDRCQAPDSNGDIRAGGIQRVHYSDDISSEISSDVKLFTRPGQIDPMMGKARVAWDL</sequence>
<organism evidence="1 2">
    <name type="scientific">Aspergillus sydowii CBS 593.65</name>
    <dbReference type="NCBI Taxonomy" id="1036612"/>
    <lineage>
        <taxon>Eukaryota</taxon>
        <taxon>Fungi</taxon>
        <taxon>Dikarya</taxon>
        <taxon>Ascomycota</taxon>
        <taxon>Pezizomycotina</taxon>
        <taxon>Eurotiomycetes</taxon>
        <taxon>Eurotiomycetidae</taxon>
        <taxon>Eurotiales</taxon>
        <taxon>Aspergillaceae</taxon>
        <taxon>Aspergillus</taxon>
        <taxon>Aspergillus subgen. Nidulantes</taxon>
    </lineage>
</organism>
<accession>A0A1L9TLL3</accession>
<dbReference type="GeneID" id="63766428"/>
<name>A0A1L9TLL3_9EURO</name>
<proteinExistence type="predicted"/>